<reference evidence="1" key="2">
    <citation type="journal article" date="2015" name="Data Brief">
        <title>Shoot transcriptome of the giant reed, Arundo donax.</title>
        <authorList>
            <person name="Barrero R.A."/>
            <person name="Guerrero F.D."/>
            <person name="Moolhuijzen P."/>
            <person name="Goolsby J.A."/>
            <person name="Tidwell J."/>
            <person name="Bellgard S.E."/>
            <person name="Bellgard M.I."/>
        </authorList>
    </citation>
    <scope>NUCLEOTIDE SEQUENCE</scope>
    <source>
        <tissue evidence="1">Shoot tissue taken approximately 20 cm above the soil surface</tissue>
    </source>
</reference>
<organism evidence="1">
    <name type="scientific">Arundo donax</name>
    <name type="common">Giant reed</name>
    <name type="synonym">Donax arundinaceus</name>
    <dbReference type="NCBI Taxonomy" id="35708"/>
    <lineage>
        <taxon>Eukaryota</taxon>
        <taxon>Viridiplantae</taxon>
        <taxon>Streptophyta</taxon>
        <taxon>Embryophyta</taxon>
        <taxon>Tracheophyta</taxon>
        <taxon>Spermatophyta</taxon>
        <taxon>Magnoliopsida</taxon>
        <taxon>Liliopsida</taxon>
        <taxon>Poales</taxon>
        <taxon>Poaceae</taxon>
        <taxon>PACMAD clade</taxon>
        <taxon>Arundinoideae</taxon>
        <taxon>Arundineae</taxon>
        <taxon>Arundo</taxon>
    </lineage>
</organism>
<accession>A0A0A9DN35</accession>
<sequence>MFFRFLVFEPSCFVVFRLYRSFVSLVMTKSSKLLKTGTSNAGTSLVVKSRVSDHLPFTHVLGHSCITDDRLSAMAEKGWFNLSKAQAPKSTSRVLKAREGYVVVFSIFFEAGLRFPCSSFVADNLDLYSIEI</sequence>
<protein>
    <submittedName>
        <fullName evidence="1">Uncharacterized protein</fullName>
    </submittedName>
</protein>
<dbReference type="AlphaFoldDB" id="A0A0A9DN35"/>
<proteinExistence type="predicted"/>
<reference evidence="1" key="1">
    <citation type="submission" date="2014-09" db="EMBL/GenBank/DDBJ databases">
        <authorList>
            <person name="Magalhaes I.L.F."/>
            <person name="Oliveira U."/>
            <person name="Santos F.R."/>
            <person name="Vidigal T.H.D.A."/>
            <person name="Brescovit A.D."/>
            <person name="Santos A.J."/>
        </authorList>
    </citation>
    <scope>NUCLEOTIDE SEQUENCE</scope>
    <source>
        <tissue evidence="1">Shoot tissue taken approximately 20 cm above the soil surface</tissue>
    </source>
</reference>
<dbReference type="EMBL" id="GBRH01209817">
    <property type="protein sequence ID" value="JAD88078.1"/>
    <property type="molecule type" value="Transcribed_RNA"/>
</dbReference>
<evidence type="ECO:0000313" key="1">
    <source>
        <dbReference type="EMBL" id="JAD88078.1"/>
    </source>
</evidence>
<name>A0A0A9DN35_ARUDO</name>